<gene>
    <name evidence="3" type="ORF">C2G38_2058704</name>
</gene>
<sequence length="214" mass="23659">MTISVKTISTIYGGNGGQFSTDYEIIIYEINGDESIKNINVKRIKVQTDSAKGYLLSLQFIYNVETNDGERLVTGAQYGINNGTLQTYDLKNNEIVKAISGTYGNYTGYIVIKYLMFQTSIGTKSYGKNDTADSLFTLPAGTLCGYSGSFVDSLGTYVIVEVPTNPSTSNSSSDITPTSFIILSCFTSILGFIILVTVVVFLWRKFYRRYIPTR</sequence>
<dbReference type="Proteomes" id="UP000266673">
    <property type="component" value="Unassembled WGS sequence"/>
</dbReference>
<feature type="domain" description="Jacalin-type lectin" evidence="2">
    <location>
        <begin position="32"/>
        <end position="160"/>
    </location>
</feature>
<comment type="caution">
    <text evidence="3">The sequence shown here is derived from an EMBL/GenBank/DDBJ whole genome shotgun (WGS) entry which is preliminary data.</text>
</comment>
<accession>A0A397W1U9</accession>
<evidence type="ECO:0000256" key="1">
    <source>
        <dbReference type="SAM" id="Phobius"/>
    </source>
</evidence>
<dbReference type="EMBL" id="QKWP01000058">
    <property type="protein sequence ID" value="RIB28714.1"/>
    <property type="molecule type" value="Genomic_DNA"/>
</dbReference>
<keyword evidence="1" id="KW-1133">Transmembrane helix</keyword>
<evidence type="ECO:0000313" key="4">
    <source>
        <dbReference type="Proteomes" id="UP000266673"/>
    </source>
</evidence>
<organism evidence="3 4">
    <name type="scientific">Gigaspora rosea</name>
    <dbReference type="NCBI Taxonomy" id="44941"/>
    <lineage>
        <taxon>Eukaryota</taxon>
        <taxon>Fungi</taxon>
        <taxon>Fungi incertae sedis</taxon>
        <taxon>Mucoromycota</taxon>
        <taxon>Glomeromycotina</taxon>
        <taxon>Glomeromycetes</taxon>
        <taxon>Diversisporales</taxon>
        <taxon>Gigasporaceae</taxon>
        <taxon>Gigaspora</taxon>
    </lineage>
</organism>
<dbReference type="Gene3D" id="2.100.10.30">
    <property type="entry name" value="Jacalin-like lectin domain"/>
    <property type="match status" value="1"/>
</dbReference>
<evidence type="ECO:0000313" key="3">
    <source>
        <dbReference type="EMBL" id="RIB28714.1"/>
    </source>
</evidence>
<dbReference type="InterPro" id="IPR036404">
    <property type="entry name" value="Jacalin-like_lectin_dom_sf"/>
</dbReference>
<name>A0A397W1U9_9GLOM</name>
<reference evidence="3 4" key="1">
    <citation type="submission" date="2018-06" db="EMBL/GenBank/DDBJ databases">
        <title>Comparative genomics reveals the genomic features of Rhizophagus irregularis, R. cerebriforme, R. diaphanum and Gigaspora rosea, and their symbiotic lifestyle signature.</title>
        <authorList>
            <person name="Morin E."/>
            <person name="San Clemente H."/>
            <person name="Chen E.C.H."/>
            <person name="De La Providencia I."/>
            <person name="Hainaut M."/>
            <person name="Kuo A."/>
            <person name="Kohler A."/>
            <person name="Murat C."/>
            <person name="Tang N."/>
            <person name="Roy S."/>
            <person name="Loubradou J."/>
            <person name="Henrissat B."/>
            <person name="Grigoriev I.V."/>
            <person name="Corradi N."/>
            <person name="Roux C."/>
            <person name="Martin F.M."/>
        </authorList>
    </citation>
    <scope>NUCLEOTIDE SEQUENCE [LARGE SCALE GENOMIC DNA]</scope>
    <source>
        <strain evidence="3 4">DAOM 194757</strain>
    </source>
</reference>
<dbReference type="InterPro" id="IPR001229">
    <property type="entry name" value="Jacalin-like_lectin_dom"/>
</dbReference>
<evidence type="ECO:0000259" key="2">
    <source>
        <dbReference type="SMART" id="SM00915"/>
    </source>
</evidence>
<dbReference type="SUPFAM" id="SSF51101">
    <property type="entry name" value="Mannose-binding lectins"/>
    <property type="match status" value="1"/>
</dbReference>
<proteinExistence type="predicted"/>
<dbReference type="AlphaFoldDB" id="A0A397W1U9"/>
<protein>
    <recommendedName>
        <fullName evidence="2">Jacalin-type lectin domain-containing protein</fullName>
    </recommendedName>
</protein>
<feature type="transmembrane region" description="Helical" evidence="1">
    <location>
        <begin position="180"/>
        <end position="203"/>
    </location>
</feature>
<dbReference type="Pfam" id="PF01419">
    <property type="entry name" value="Jacalin"/>
    <property type="match status" value="1"/>
</dbReference>
<dbReference type="OrthoDB" id="4325201at2759"/>
<keyword evidence="1" id="KW-0472">Membrane</keyword>
<keyword evidence="4" id="KW-1185">Reference proteome</keyword>
<dbReference type="SMART" id="SM00915">
    <property type="entry name" value="Jacalin"/>
    <property type="match status" value="1"/>
</dbReference>
<keyword evidence="1" id="KW-0812">Transmembrane</keyword>